<evidence type="ECO:0000313" key="3">
    <source>
        <dbReference type="Proteomes" id="UP000887116"/>
    </source>
</evidence>
<feature type="region of interest" description="Disordered" evidence="1">
    <location>
        <begin position="157"/>
        <end position="206"/>
    </location>
</feature>
<feature type="region of interest" description="Disordered" evidence="1">
    <location>
        <begin position="221"/>
        <end position="269"/>
    </location>
</feature>
<name>A0A8X6KNK6_TRICU</name>
<feature type="compositionally biased region" description="Polar residues" evidence="1">
    <location>
        <begin position="48"/>
        <end position="60"/>
    </location>
</feature>
<accession>A0A8X6KNK6</accession>
<sequence length="363" mass="40761">MNLPLAITQLETNLENFPEIDDNHLFQNFKDDEFEITREADSIINNNQNTETFSTGMNETRSSKKLSPVTQLSNTSASSEQISTPSSETTLVKGTEYTFYDDNGNKFIIDNADFEEEEEELIEIFNPNSAFVSNYPNSKIDSYNESFHFIPIPMGASSDNCTDEDDNKENVTTSTSNTNPFLPIATDAPSDNLTDEDEDEENVVAPIPNTNLFLPIRTIAPSDKCKDEDDNKENGVTSNPNSNSLLPIETDAPFDNRTDEDKDEENVVSSNPNINHLLAIATDASSNNLTDEEDKKIVVASFTNSNNFLRITIDAPSENCTDEHEDEENVATSSSKKNVFKKMKSFFKKARKDCRNCFSYKRF</sequence>
<evidence type="ECO:0000313" key="2">
    <source>
        <dbReference type="EMBL" id="GFQ79071.1"/>
    </source>
</evidence>
<feature type="compositionally biased region" description="Polar residues" evidence="1">
    <location>
        <begin position="68"/>
        <end position="89"/>
    </location>
</feature>
<dbReference type="Proteomes" id="UP000887116">
    <property type="component" value="Unassembled WGS sequence"/>
</dbReference>
<feature type="compositionally biased region" description="Polar residues" evidence="1">
    <location>
        <begin position="235"/>
        <end position="245"/>
    </location>
</feature>
<protein>
    <submittedName>
        <fullName evidence="2">Uncharacterized protein</fullName>
    </submittedName>
</protein>
<feature type="region of interest" description="Disordered" evidence="1">
    <location>
        <begin position="48"/>
        <end position="89"/>
    </location>
</feature>
<keyword evidence="3" id="KW-1185">Reference proteome</keyword>
<feature type="compositionally biased region" description="Polar residues" evidence="1">
    <location>
        <begin position="170"/>
        <end position="180"/>
    </location>
</feature>
<gene>
    <name evidence="2" type="ORF">TNCT_479711</name>
</gene>
<feature type="compositionally biased region" description="Basic and acidic residues" evidence="1">
    <location>
        <begin position="223"/>
        <end position="233"/>
    </location>
</feature>
<comment type="caution">
    <text evidence="2">The sequence shown here is derived from an EMBL/GenBank/DDBJ whole genome shotgun (WGS) entry which is preliminary data.</text>
</comment>
<feature type="compositionally biased region" description="Acidic residues" evidence="1">
    <location>
        <begin position="193"/>
        <end position="202"/>
    </location>
</feature>
<reference evidence="2" key="1">
    <citation type="submission" date="2020-07" db="EMBL/GenBank/DDBJ databases">
        <title>Multicomponent nature underlies the extraordinary mechanical properties of spider dragline silk.</title>
        <authorList>
            <person name="Kono N."/>
            <person name="Nakamura H."/>
            <person name="Mori M."/>
            <person name="Yoshida Y."/>
            <person name="Ohtoshi R."/>
            <person name="Malay A.D."/>
            <person name="Moran D.A.P."/>
            <person name="Tomita M."/>
            <person name="Numata K."/>
            <person name="Arakawa K."/>
        </authorList>
    </citation>
    <scope>NUCLEOTIDE SEQUENCE</scope>
</reference>
<proteinExistence type="predicted"/>
<dbReference type="EMBL" id="BMAO01002204">
    <property type="protein sequence ID" value="GFQ79071.1"/>
    <property type="molecule type" value="Genomic_DNA"/>
</dbReference>
<organism evidence="2 3">
    <name type="scientific">Trichonephila clavata</name>
    <name type="common">Joro spider</name>
    <name type="synonym">Nephila clavata</name>
    <dbReference type="NCBI Taxonomy" id="2740835"/>
    <lineage>
        <taxon>Eukaryota</taxon>
        <taxon>Metazoa</taxon>
        <taxon>Ecdysozoa</taxon>
        <taxon>Arthropoda</taxon>
        <taxon>Chelicerata</taxon>
        <taxon>Arachnida</taxon>
        <taxon>Araneae</taxon>
        <taxon>Araneomorphae</taxon>
        <taxon>Entelegynae</taxon>
        <taxon>Araneoidea</taxon>
        <taxon>Nephilidae</taxon>
        <taxon>Trichonephila</taxon>
    </lineage>
</organism>
<dbReference type="AlphaFoldDB" id="A0A8X6KNK6"/>
<evidence type="ECO:0000256" key="1">
    <source>
        <dbReference type="SAM" id="MobiDB-lite"/>
    </source>
</evidence>